<evidence type="ECO:0000256" key="1">
    <source>
        <dbReference type="SAM" id="MobiDB-lite"/>
    </source>
</evidence>
<sequence>MHMHRNQIVRSTKRKGEDPLIFNGSRVRTWDGEVQHPHSRVGSSPEQSLHDDFARGEAECRGSIAQKRCTKRSGVLEQALGVQAEETGEQRSLTLRWTRRWKRLGSNRANLFSLWPCGSHQKFMLVTARDCTTRKTTGEGELQWGVATREQMDDSGRRDTGHIRFFDTERPIHRARSQGELRFDSSVGNQKEMGSGLDQTEFNNEPRKDFSDEQDAVDVGEPEAPHIEMENSERVLRKYVLEILKECGMLGARPSTFPMEQHHRLTADLGTPVDDPNSWKLTDGHDSEPLTVVTRILITLEPPLPPLPLQLPPFLGGATANAIASSPALPPPPLPPSTATTLTYGP</sequence>
<gene>
    <name evidence="2" type="ORF">CRG98_010050</name>
</gene>
<dbReference type="AlphaFoldDB" id="A0A2I0KM44"/>
<name>A0A2I0KM44_PUNGR</name>
<evidence type="ECO:0000313" key="3">
    <source>
        <dbReference type="Proteomes" id="UP000233551"/>
    </source>
</evidence>
<protein>
    <submittedName>
        <fullName evidence="2">Uncharacterized protein</fullName>
    </submittedName>
</protein>
<feature type="compositionally biased region" description="Low complexity" evidence="1">
    <location>
        <begin position="337"/>
        <end position="346"/>
    </location>
</feature>
<dbReference type="Proteomes" id="UP000233551">
    <property type="component" value="Unassembled WGS sequence"/>
</dbReference>
<feature type="region of interest" description="Disordered" evidence="1">
    <location>
        <begin position="325"/>
        <end position="346"/>
    </location>
</feature>
<reference evidence="2 3" key="1">
    <citation type="submission" date="2017-11" db="EMBL/GenBank/DDBJ databases">
        <title>De-novo sequencing of pomegranate (Punica granatum L.) genome.</title>
        <authorList>
            <person name="Akparov Z."/>
            <person name="Amiraslanov A."/>
            <person name="Hajiyeva S."/>
            <person name="Abbasov M."/>
            <person name="Kaur K."/>
            <person name="Hamwieh A."/>
            <person name="Solovyev V."/>
            <person name="Salamov A."/>
            <person name="Braich B."/>
            <person name="Kosarev P."/>
            <person name="Mahmoud A."/>
            <person name="Hajiyev E."/>
            <person name="Babayeva S."/>
            <person name="Izzatullayeva V."/>
            <person name="Mammadov A."/>
            <person name="Mammadov A."/>
            <person name="Sharifova S."/>
            <person name="Ojaghi J."/>
            <person name="Eynullazada K."/>
            <person name="Bayramov B."/>
            <person name="Abdulazimova A."/>
            <person name="Shahmuradov I."/>
        </authorList>
    </citation>
    <scope>NUCLEOTIDE SEQUENCE [LARGE SCALE GENOMIC DNA]</scope>
    <source>
        <strain evidence="3">cv. AG2017</strain>
        <tissue evidence="2">Leaf</tissue>
    </source>
</reference>
<accession>A0A2I0KM44</accession>
<comment type="caution">
    <text evidence="2">The sequence shown here is derived from an EMBL/GenBank/DDBJ whole genome shotgun (WGS) entry which is preliminary data.</text>
</comment>
<feature type="region of interest" description="Disordered" evidence="1">
    <location>
        <begin position="186"/>
        <end position="210"/>
    </location>
</feature>
<evidence type="ECO:0000313" key="2">
    <source>
        <dbReference type="EMBL" id="PKI69567.1"/>
    </source>
</evidence>
<organism evidence="2 3">
    <name type="scientific">Punica granatum</name>
    <name type="common">Pomegranate</name>
    <dbReference type="NCBI Taxonomy" id="22663"/>
    <lineage>
        <taxon>Eukaryota</taxon>
        <taxon>Viridiplantae</taxon>
        <taxon>Streptophyta</taxon>
        <taxon>Embryophyta</taxon>
        <taxon>Tracheophyta</taxon>
        <taxon>Spermatophyta</taxon>
        <taxon>Magnoliopsida</taxon>
        <taxon>eudicotyledons</taxon>
        <taxon>Gunneridae</taxon>
        <taxon>Pentapetalae</taxon>
        <taxon>rosids</taxon>
        <taxon>malvids</taxon>
        <taxon>Myrtales</taxon>
        <taxon>Lythraceae</taxon>
        <taxon>Punica</taxon>
    </lineage>
</organism>
<proteinExistence type="predicted"/>
<dbReference type="EMBL" id="PGOL01000492">
    <property type="protein sequence ID" value="PKI69567.1"/>
    <property type="molecule type" value="Genomic_DNA"/>
</dbReference>
<keyword evidence="3" id="KW-1185">Reference proteome</keyword>